<dbReference type="STRING" id="696762.PFRI_27530"/>
<dbReference type="InterPro" id="IPR050931">
    <property type="entry name" value="Mito_Protein_Transport_Metaxin"/>
</dbReference>
<dbReference type="AlphaFoldDB" id="A0A1L9NUK3"/>
<dbReference type="Pfam" id="PF13417">
    <property type="entry name" value="GST_N_3"/>
    <property type="match status" value="1"/>
</dbReference>
<dbReference type="Pfam" id="PF13410">
    <property type="entry name" value="GST_C_2"/>
    <property type="match status" value="1"/>
</dbReference>
<dbReference type="SUPFAM" id="SSF47616">
    <property type="entry name" value="GST C-terminal domain-like"/>
    <property type="match status" value="1"/>
</dbReference>
<dbReference type="PANTHER" id="PTHR12289:SF67">
    <property type="match status" value="1"/>
</dbReference>
<name>A0A1L9NUK3_9RHOB</name>
<dbReference type="PROSITE" id="PS50405">
    <property type="entry name" value="GST_CTER"/>
    <property type="match status" value="1"/>
</dbReference>
<evidence type="ECO:0000313" key="3">
    <source>
        <dbReference type="Proteomes" id="UP000184514"/>
    </source>
</evidence>
<comment type="caution">
    <text evidence="2">The sequence shown here is derived from an EMBL/GenBank/DDBJ whole genome shotgun (WGS) entry which is preliminary data.</text>
</comment>
<dbReference type="InterPro" id="IPR004045">
    <property type="entry name" value="Glutathione_S-Trfase_N"/>
</dbReference>
<organism evidence="2 3">
    <name type="scientific">Planktotalea frisia</name>
    <dbReference type="NCBI Taxonomy" id="696762"/>
    <lineage>
        <taxon>Bacteria</taxon>
        <taxon>Pseudomonadati</taxon>
        <taxon>Pseudomonadota</taxon>
        <taxon>Alphaproteobacteria</taxon>
        <taxon>Rhodobacterales</taxon>
        <taxon>Paracoccaceae</taxon>
        <taxon>Planktotalea</taxon>
    </lineage>
</organism>
<dbReference type="Gene3D" id="1.20.1050.10">
    <property type="match status" value="2"/>
</dbReference>
<evidence type="ECO:0000313" key="2">
    <source>
        <dbReference type="EMBL" id="OJI92978.1"/>
    </source>
</evidence>
<dbReference type="Proteomes" id="UP000184514">
    <property type="component" value="Unassembled WGS sequence"/>
</dbReference>
<protein>
    <recommendedName>
        <fullName evidence="1">GST C-terminal domain-containing protein</fullName>
    </recommendedName>
</protein>
<dbReference type="GO" id="GO:0005737">
    <property type="term" value="C:cytoplasm"/>
    <property type="evidence" value="ECO:0007669"/>
    <property type="project" value="TreeGrafter"/>
</dbReference>
<proteinExistence type="predicted"/>
<gene>
    <name evidence="2" type="ORF">PFRI_27530</name>
</gene>
<feature type="domain" description="GST C-terminal" evidence="1">
    <location>
        <begin position="92"/>
        <end position="261"/>
    </location>
</feature>
<dbReference type="Gene3D" id="3.40.30.10">
    <property type="entry name" value="Glutaredoxin"/>
    <property type="match status" value="1"/>
</dbReference>
<dbReference type="InterPro" id="IPR036282">
    <property type="entry name" value="Glutathione-S-Trfase_C_sf"/>
</dbReference>
<dbReference type="EMBL" id="MLCB01000159">
    <property type="protein sequence ID" value="OJI92978.1"/>
    <property type="molecule type" value="Genomic_DNA"/>
</dbReference>
<evidence type="ECO:0000259" key="1">
    <source>
        <dbReference type="PROSITE" id="PS50405"/>
    </source>
</evidence>
<dbReference type="PANTHER" id="PTHR12289">
    <property type="entry name" value="METAXIN RELATED"/>
    <property type="match status" value="1"/>
</dbReference>
<accession>A0A1L9NUK3</accession>
<dbReference type="InterPro" id="IPR010987">
    <property type="entry name" value="Glutathione-S-Trfase_C-like"/>
</dbReference>
<sequence length="345" mass="38140">MSGSPKPIEFLGAPASPYTRKMLAYLRYRGIPYRFHISMHDSLKGYPQPKPALFPTFYLPDEAGELQAVTDSTPLIRRFEGEYQGRPALPDDPVTRFLQDIVEDYADEWLTKIMFHYRWAVPENADHVAPLLVYWMMPQAAKGPANDLAENFAARQAGRLGVVGSNDATAATIEASYRRVLACLDDLIATRPFLFGTRPSAADFAIYGQFTQLLGIEPTSAAIARESAPRLLAWIDHLEDATGYAAHDDGWLSRDEAATTLRPLFAEIGRTYAPYMQANAAAHAASEKQVTLEIDGAPWTQATFPYQAKCLRVLRDSFAALSTQDQTAVRDAFDGTGCEVLTTPP</sequence>
<reference evidence="2 3" key="1">
    <citation type="submission" date="2016-10" db="EMBL/GenBank/DDBJ databases">
        <title>Genome sequence of Planktotalea frisia SH6-1.</title>
        <authorList>
            <person name="Poehlein A."/>
            <person name="Bakenhus I."/>
            <person name="Voget S."/>
            <person name="Brinkhoff T."/>
            <person name="Simon M."/>
        </authorList>
    </citation>
    <scope>NUCLEOTIDE SEQUENCE [LARGE SCALE GENOMIC DNA]</scope>
    <source>
        <strain evidence="2 3">SH6-1</strain>
    </source>
</reference>
<dbReference type="SUPFAM" id="SSF52833">
    <property type="entry name" value="Thioredoxin-like"/>
    <property type="match status" value="1"/>
</dbReference>
<keyword evidence="3" id="KW-1185">Reference proteome</keyword>
<dbReference type="InterPro" id="IPR036249">
    <property type="entry name" value="Thioredoxin-like_sf"/>
</dbReference>